<dbReference type="RefSeq" id="WP_002890644.1">
    <property type="nucleotide sequence ID" value="NZ_CAJGWR010000011.1"/>
</dbReference>
<proteinExistence type="inferred from homology"/>
<feature type="transmembrane region" description="Helical" evidence="6">
    <location>
        <begin position="89"/>
        <end position="106"/>
    </location>
</feature>
<evidence type="ECO:0000313" key="24">
    <source>
        <dbReference type="EMBL" id="ECQ8878648.1"/>
    </source>
</evidence>
<dbReference type="EMBL" id="AACTEJ010000016">
    <property type="protein sequence ID" value="EAM0211871.1"/>
    <property type="molecule type" value="Genomic_DNA"/>
</dbReference>
<evidence type="ECO:0000256" key="1">
    <source>
        <dbReference type="ARBA" id="ARBA00004141"/>
    </source>
</evidence>
<evidence type="ECO:0000313" key="25">
    <source>
        <dbReference type="EMBL" id="ECQ9106016.1"/>
    </source>
</evidence>
<feature type="transmembrane region" description="Helical" evidence="6">
    <location>
        <begin position="155"/>
        <end position="173"/>
    </location>
</feature>
<dbReference type="EMBL" id="AAKDJR010000011">
    <property type="protein sequence ID" value="ECQ8878648.1"/>
    <property type="molecule type" value="Genomic_DNA"/>
</dbReference>
<feature type="transmembrane region" description="Helical" evidence="6">
    <location>
        <begin position="12"/>
        <end position="37"/>
    </location>
</feature>
<dbReference type="EMBL" id="AACHYE010000015">
    <property type="protein sequence ID" value="EAK6413837.1"/>
    <property type="molecule type" value="Genomic_DNA"/>
</dbReference>
<feature type="transmembrane region" description="Helical" evidence="6">
    <location>
        <begin position="126"/>
        <end position="149"/>
    </location>
</feature>
<evidence type="ECO:0000313" key="18">
    <source>
        <dbReference type="EMBL" id="EAL9985676.1"/>
    </source>
</evidence>
<evidence type="ECO:0000313" key="26">
    <source>
        <dbReference type="EMBL" id="ECR0969866.1"/>
    </source>
</evidence>
<dbReference type="EMBL" id="AACSDQ010000007">
    <property type="protein sequence ID" value="EAL8963515.1"/>
    <property type="molecule type" value="Genomic_DNA"/>
</dbReference>
<comment type="caution">
    <text evidence="20">The sequence shown here is derived from an EMBL/GenBank/DDBJ whole genome shotgun (WGS) entry which is preliminary data.</text>
</comment>
<evidence type="ECO:0000313" key="13">
    <source>
        <dbReference type="EMBL" id="EAK8311136.1"/>
    </source>
</evidence>
<dbReference type="EMBL" id="AAKBQP010000010">
    <property type="protein sequence ID" value="ECQ6903143.1"/>
    <property type="molecule type" value="Genomic_DNA"/>
</dbReference>
<dbReference type="EMBL" id="AACIES010000011">
    <property type="protein sequence ID" value="EAK6706017.1"/>
    <property type="molecule type" value="Genomic_DNA"/>
</dbReference>
<evidence type="ECO:0000256" key="6">
    <source>
        <dbReference type="SAM" id="Phobius"/>
    </source>
</evidence>
<dbReference type="PANTHER" id="PTHR30238">
    <property type="entry name" value="MEMBRANE BOUND PREDICTED REDOX MODULATOR"/>
    <property type="match status" value="1"/>
</dbReference>
<evidence type="ECO:0000313" key="21">
    <source>
        <dbReference type="EMBL" id="ECQ5549400.1"/>
    </source>
</evidence>
<gene>
    <name evidence="9" type="ORF">B7A03_07450</name>
    <name evidence="14" type="ORF">B9I30_04310</name>
    <name evidence="8" type="ORF">BJQ09_04520</name>
    <name evidence="10" type="ORF">CNS88_06980</name>
    <name evidence="16" type="ORF">D0B19_06350</name>
    <name evidence="19" type="ORF">D1130_06690</name>
    <name evidence="18" type="ORF">D1F26_02915</name>
    <name evidence="15" type="ORF">DY910_05865</name>
    <name evidence="17" type="ORF">DYV00_03780</name>
    <name evidence="13" type="ORF">E7L65_06800</name>
    <name evidence="11" type="ORF">E7O85_07185</name>
    <name evidence="12" type="ORF">E7R24_07345</name>
    <name evidence="26" type="ORF">F0997_07370</name>
    <name evidence="25" type="ORF">F0F31_04100</name>
    <name evidence="24" type="ORF">F0G84_04140</name>
    <name evidence="27" type="ORF">F0K10_03530</name>
    <name evidence="28" type="ORF">F1N36_07515</name>
    <name evidence="7" type="ORF">FC288_05970</name>
    <name evidence="20" type="ORF">FRP39_06445</name>
    <name evidence="21" type="ORF">FZK93_04590</name>
    <name evidence="23" type="ORF">FZL41_07735</name>
    <name evidence="22" type="ORF">FZU91_04850</name>
</gene>
<evidence type="ECO:0000313" key="15">
    <source>
        <dbReference type="EMBL" id="EAL8730518.1"/>
    </source>
</evidence>
<dbReference type="EMBL" id="AAKFIP010000027">
    <property type="protein sequence ID" value="ECR2858097.1"/>
    <property type="molecule type" value="Genomic_DNA"/>
</dbReference>
<dbReference type="Proteomes" id="UP000392616">
    <property type="component" value="Unassembled WGS sequence"/>
</dbReference>
<evidence type="ECO:0000256" key="5">
    <source>
        <dbReference type="ARBA" id="ARBA00023136"/>
    </source>
</evidence>
<dbReference type="Pfam" id="PF03741">
    <property type="entry name" value="TerC"/>
    <property type="match status" value="1"/>
</dbReference>
<dbReference type="EMBL" id="AAKBME010000010">
    <property type="protein sequence ID" value="ECQ5549400.1"/>
    <property type="molecule type" value="Genomic_DNA"/>
</dbReference>
<reference evidence="15" key="3">
    <citation type="submission" date="2018-08" db="EMBL/GenBank/DDBJ databases">
        <authorList>
            <consortium name="NARMS: The National Antimicrobial Resistance Monitoring System"/>
        </authorList>
    </citation>
    <scope>NUCLEOTIDE SEQUENCE</scope>
    <source>
        <strain evidence="10">CVM N16C099</strain>
        <strain evidence="17">CVM N17C359</strain>
        <strain evidence="9 29">CVM N62988</strain>
        <strain evidence="15">FSIS11812667</strain>
        <strain evidence="18">FSIS11813162</strain>
        <strain evidence="19">FSIS21821905</strain>
    </source>
</reference>
<evidence type="ECO:0000256" key="4">
    <source>
        <dbReference type="ARBA" id="ARBA00022989"/>
    </source>
</evidence>
<evidence type="ECO:0000313" key="29">
    <source>
        <dbReference type="Proteomes" id="UP000392616"/>
    </source>
</evidence>
<accession>A0A5Y6P0X1</accession>
<comment type="similarity">
    <text evidence="2">Belongs to the TerC family.</text>
</comment>
<evidence type="ECO:0000313" key="12">
    <source>
        <dbReference type="EMBL" id="EAK7876928.1"/>
    </source>
</evidence>
<evidence type="ECO:0000313" key="22">
    <source>
        <dbReference type="EMBL" id="ECQ5773540.1"/>
    </source>
</evidence>
<evidence type="ECO:0000313" key="7">
    <source>
        <dbReference type="EMBL" id="EAK2296995.1"/>
    </source>
</evidence>
<protein>
    <submittedName>
        <fullName evidence="20">TerC family protein</fullName>
    </submittedName>
</protein>
<reference evidence="20" key="4">
    <citation type="submission" date="2019-08" db="EMBL/GenBank/DDBJ databases">
        <authorList>
            <person name="Ashton P.M."/>
            <person name="Dallman T."/>
            <person name="Nair S."/>
            <person name="De Pinna E."/>
            <person name="Peters T."/>
            <person name="Grant K."/>
        </authorList>
    </citation>
    <scope>NUCLEOTIDE SEQUENCE</scope>
    <source>
        <strain evidence="28">183682</strain>
        <strain evidence="27">228931</strain>
        <strain evidence="25">241882</strain>
        <strain evidence="24">241940</strain>
        <strain evidence="22">275704</strain>
        <strain evidence="23">277683</strain>
        <strain evidence="21">277970</strain>
        <strain evidence="20">735608</strain>
        <strain evidence="13">OXC2089</strain>
        <strain evidence="11">OXC2498</strain>
        <strain evidence="12">OXC2677</strain>
    </source>
</reference>
<dbReference type="EMBL" id="AAKDMM010000005">
    <property type="protein sequence ID" value="ECQ9106016.1"/>
    <property type="molecule type" value="Genomic_DNA"/>
</dbReference>
<evidence type="ECO:0000256" key="2">
    <source>
        <dbReference type="ARBA" id="ARBA00007511"/>
    </source>
</evidence>
<evidence type="ECO:0000313" key="16">
    <source>
        <dbReference type="EMBL" id="EAL8963515.1"/>
    </source>
</evidence>
<organism evidence="20">
    <name type="scientific">Campylobacter jejuni</name>
    <dbReference type="NCBI Taxonomy" id="197"/>
    <lineage>
        <taxon>Bacteria</taxon>
        <taxon>Pseudomonadati</taxon>
        <taxon>Campylobacterota</taxon>
        <taxon>Epsilonproteobacteria</taxon>
        <taxon>Campylobacterales</taxon>
        <taxon>Campylobacteraceae</taxon>
        <taxon>Campylobacter</taxon>
    </lineage>
</organism>
<dbReference type="EMBL" id="AACJNJ010000010">
    <property type="protein sequence ID" value="EAK8311136.1"/>
    <property type="molecule type" value="Genomic_DNA"/>
</dbReference>
<dbReference type="EMBL" id="AAKEGT010000009">
    <property type="protein sequence ID" value="ECR0969866.1"/>
    <property type="molecule type" value="Genomic_DNA"/>
</dbReference>
<comment type="subcellular location">
    <subcellularLocation>
        <location evidence="1">Membrane</location>
        <topology evidence="1">Multi-pass membrane protein</topology>
    </subcellularLocation>
</comment>
<dbReference type="PANTHER" id="PTHR30238:SF4">
    <property type="entry name" value="SLL1022 PROTEIN"/>
    <property type="match status" value="1"/>
</dbReference>
<evidence type="ECO:0000313" key="17">
    <source>
        <dbReference type="EMBL" id="EAL9104613.1"/>
    </source>
</evidence>
<name>A0A5Y6P0X1_CAMJU</name>
<evidence type="ECO:0000313" key="11">
    <source>
        <dbReference type="EMBL" id="EAK7669634.1"/>
    </source>
</evidence>
<dbReference type="EMBL" id="AACIZS010000010">
    <property type="protein sequence ID" value="EAK7669634.1"/>
    <property type="molecule type" value="Genomic_DNA"/>
</dbReference>
<reference evidence="8" key="1">
    <citation type="submission" date="2018-05" db="EMBL/GenBank/DDBJ databases">
        <authorList>
            <consortium name="PulseNet: The National Subtyping Network for Foodborne Disease Surveillance"/>
            <person name="Tarr C.L."/>
            <person name="Trees E."/>
            <person name="Katz L.S."/>
            <person name="Carleton-Romer H.A."/>
            <person name="Stroika S."/>
            <person name="Kucerova Z."/>
            <person name="Roache K.F."/>
            <person name="Sabol A.L."/>
            <person name="Besser J."/>
            <person name="Gerner-Smidt P."/>
        </authorList>
    </citation>
    <scope>NUCLEOTIDE SEQUENCE</scope>
    <source>
        <strain evidence="8">PNUSAC000952</strain>
        <strain evidence="14">PNUSAC001633</strain>
        <strain evidence="16">PNUSAC005676</strain>
        <strain evidence="26">PNUSAC011508</strain>
    </source>
</reference>
<reference evidence="7" key="2">
    <citation type="submission" date="2018-05" db="EMBL/GenBank/DDBJ databases">
        <authorList>
            <consortium name="GenomeTrakr network: Whole genome sequencing for foodborne pathogen traceback"/>
        </authorList>
    </citation>
    <scope>NUCLEOTIDE SEQUENCE</scope>
    <source>
        <strain evidence="7">NMSU-00382</strain>
    </source>
</reference>
<feature type="transmembrane region" description="Helical" evidence="6">
    <location>
        <begin position="49"/>
        <end position="69"/>
    </location>
</feature>
<dbReference type="EMBL" id="AACLTG010000009">
    <property type="protein sequence ID" value="EAL1136608.1"/>
    <property type="molecule type" value="Genomic_DNA"/>
</dbReference>
<evidence type="ECO:0000313" key="23">
    <source>
        <dbReference type="EMBL" id="ECQ6903143.1"/>
    </source>
</evidence>
<evidence type="ECO:0000313" key="19">
    <source>
        <dbReference type="EMBL" id="EAM0211871.1"/>
    </source>
</evidence>
<dbReference type="EMBL" id="AACRXV010000030">
    <property type="protein sequence ID" value="EAL8730518.1"/>
    <property type="molecule type" value="Genomic_DNA"/>
</dbReference>
<evidence type="ECO:0000313" key="9">
    <source>
        <dbReference type="EMBL" id="EAK6413837.1"/>
    </source>
</evidence>
<dbReference type="EMBL" id="AACSGB010000005">
    <property type="protein sequence ID" value="EAL9104613.1"/>
    <property type="molecule type" value="Genomic_DNA"/>
</dbReference>
<sequence>MFEWIFSIDAWITLATLSALEIVLGIDNIIFLAILVSKLPAEHRDKGRILGLAFAMITRILLLLSLFWVMKLVTPLFSVLGNEISGRDLVLLLGGLFLIVKSIKEIKEQISHQEESQSHFKASNKLWIVVAEIAVIDIVFSLDSVITAVGIAQDVTIMIIAVIIAVAVMLFASKPIADFVEKYPSIKILALAFLVLIGVVLVAESFDIHIDKAYIYTAMAFALVVQILNILDQRKEKNG</sequence>
<keyword evidence="5 6" id="KW-0472">Membrane</keyword>
<evidence type="ECO:0000313" key="27">
    <source>
        <dbReference type="EMBL" id="ECR1613830.1"/>
    </source>
</evidence>
<keyword evidence="4 6" id="KW-1133">Transmembrane helix</keyword>
<evidence type="ECO:0000313" key="8">
    <source>
        <dbReference type="EMBL" id="EAK5828192.1"/>
    </source>
</evidence>
<dbReference type="EMBL" id="AAKBVY010000008">
    <property type="protein sequence ID" value="ECQ5773540.1"/>
    <property type="molecule type" value="Genomic_DNA"/>
</dbReference>
<evidence type="ECO:0000256" key="3">
    <source>
        <dbReference type="ARBA" id="ARBA00022692"/>
    </source>
</evidence>
<dbReference type="EMBL" id="AAJDBQ010000010">
    <property type="protein sequence ID" value="ECK7550239.1"/>
    <property type="molecule type" value="Genomic_DNA"/>
</dbReference>
<evidence type="ECO:0000313" key="20">
    <source>
        <dbReference type="EMBL" id="ECK7550239.1"/>
    </source>
</evidence>
<dbReference type="InterPro" id="IPR005496">
    <property type="entry name" value="Integral_membrane_TerC"/>
</dbReference>
<keyword evidence="3 6" id="KW-0812">Transmembrane</keyword>
<dbReference type="EMBL" id="AACELV010000009">
    <property type="protein sequence ID" value="EAK2296995.1"/>
    <property type="molecule type" value="Genomic_DNA"/>
</dbReference>
<dbReference type="EMBL" id="AACJEE010000009">
    <property type="protein sequence ID" value="EAK7876928.1"/>
    <property type="molecule type" value="Genomic_DNA"/>
</dbReference>
<feature type="transmembrane region" description="Helical" evidence="6">
    <location>
        <begin position="185"/>
        <end position="202"/>
    </location>
</feature>
<dbReference type="AlphaFoldDB" id="A0A5Y6P0X1"/>
<evidence type="ECO:0000313" key="28">
    <source>
        <dbReference type="EMBL" id="ECR2858097.1"/>
    </source>
</evidence>
<feature type="transmembrane region" description="Helical" evidence="6">
    <location>
        <begin position="214"/>
        <end position="231"/>
    </location>
</feature>
<dbReference type="GO" id="GO:0016020">
    <property type="term" value="C:membrane"/>
    <property type="evidence" value="ECO:0007669"/>
    <property type="project" value="UniProtKB-SubCell"/>
</dbReference>
<dbReference type="EMBL" id="AAKEOA010000006">
    <property type="protein sequence ID" value="ECR1613830.1"/>
    <property type="molecule type" value="Genomic_DNA"/>
</dbReference>
<evidence type="ECO:0000313" key="10">
    <source>
        <dbReference type="EMBL" id="EAK6706017.1"/>
    </source>
</evidence>
<evidence type="ECO:0000313" key="14">
    <source>
        <dbReference type="EMBL" id="EAL1136608.1"/>
    </source>
</evidence>
<dbReference type="EMBL" id="AACHMX010000007">
    <property type="protein sequence ID" value="EAK5828192.1"/>
    <property type="molecule type" value="Genomic_DNA"/>
</dbReference>
<dbReference type="EMBL" id="AACTAG010000007">
    <property type="protein sequence ID" value="EAL9985676.1"/>
    <property type="molecule type" value="Genomic_DNA"/>
</dbReference>